<protein>
    <submittedName>
        <fullName evidence="1">Rrf2 family transcriptional regulator</fullName>
    </submittedName>
</protein>
<accession>A0ABV0C0R0</accession>
<dbReference type="Pfam" id="PF02082">
    <property type="entry name" value="Rrf2"/>
    <property type="match status" value="1"/>
</dbReference>
<dbReference type="Gene3D" id="1.10.10.10">
    <property type="entry name" value="Winged helix-like DNA-binding domain superfamily/Winged helix DNA-binding domain"/>
    <property type="match status" value="1"/>
</dbReference>
<dbReference type="InterPro" id="IPR000944">
    <property type="entry name" value="Tscrpt_reg_Rrf2"/>
</dbReference>
<organism evidence="1 2">
    <name type="scientific">Sphingobacterium kitahiroshimense</name>
    <dbReference type="NCBI Taxonomy" id="470446"/>
    <lineage>
        <taxon>Bacteria</taxon>
        <taxon>Pseudomonadati</taxon>
        <taxon>Bacteroidota</taxon>
        <taxon>Sphingobacteriia</taxon>
        <taxon>Sphingobacteriales</taxon>
        <taxon>Sphingobacteriaceae</taxon>
        <taxon>Sphingobacterium</taxon>
    </lineage>
</organism>
<dbReference type="PANTHER" id="PTHR33221:SF15">
    <property type="entry name" value="HTH-TYPE TRANSCRIPTIONAL REGULATOR YWGB-RELATED"/>
    <property type="match status" value="1"/>
</dbReference>
<dbReference type="InterPro" id="IPR036388">
    <property type="entry name" value="WH-like_DNA-bd_sf"/>
</dbReference>
<comment type="caution">
    <text evidence="1">The sequence shown here is derived from an EMBL/GenBank/DDBJ whole genome shotgun (WGS) entry which is preliminary data.</text>
</comment>
<dbReference type="SUPFAM" id="SSF46785">
    <property type="entry name" value="Winged helix' DNA-binding domain"/>
    <property type="match status" value="1"/>
</dbReference>
<dbReference type="RefSeq" id="WP_346582940.1">
    <property type="nucleotide sequence ID" value="NZ_JBDJNQ010000013.1"/>
</dbReference>
<sequence>MKNIPNFVGDMNNTRFSTAIHILTLLADSGENWVNSDWIAGSINTNAAMVRKELSALQDAGFVIGRKGKEGGSRLNKPSSQISLADIYVAVKNTEVLGKKNLNTNPQCPVGKQINKELDQLYSDTDQLVINSLQGLTLENFAKKFR</sequence>
<name>A0ABV0C0R0_9SPHI</name>
<gene>
    <name evidence="1" type="ORF">ABE541_22720</name>
</gene>
<evidence type="ECO:0000313" key="1">
    <source>
        <dbReference type="EMBL" id="MEN5380098.1"/>
    </source>
</evidence>
<proteinExistence type="predicted"/>
<reference evidence="1 2" key="1">
    <citation type="submission" date="2024-04" db="EMBL/GenBank/DDBJ databases">
        <title>WGS of bacteria from Torrens River.</title>
        <authorList>
            <person name="Wyrsch E.R."/>
            <person name="Drigo B."/>
        </authorList>
    </citation>
    <scope>NUCLEOTIDE SEQUENCE [LARGE SCALE GENOMIC DNA]</scope>
    <source>
        <strain evidence="1 2">TWI391</strain>
    </source>
</reference>
<evidence type="ECO:0000313" key="2">
    <source>
        <dbReference type="Proteomes" id="UP001409291"/>
    </source>
</evidence>
<dbReference type="InterPro" id="IPR036390">
    <property type="entry name" value="WH_DNA-bd_sf"/>
</dbReference>
<dbReference type="EMBL" id="JBDJNQ010000013">
    <property type="protein sequence ID" value="MEN5380098.1"/>
    <property type="molecule type" value="Genomic_DNA"/>
</dbReference>
<dbReference type="Proteomes" id="UP001409291">
    <property type="component" value="Unassembled WGS sequence"/>
</dbReference>
<keyword evidence="2" id="KW-1185">Reference proteome</keyword>
<dbReference type="PROSITE" id="PS51197">
    <property type="entry name" value="HTH_RRF2_2"/>
    <property type="match status" value="1"/>
</dbReference>
<dbReference type="PANTHER" id="PTHR33221">
    <property type="entry name" value="WINGED HELIX-TURN-HELIX TRANSCRIPTIONAL REGULATOR, RRF2 FAMILY"/>
    <property type="match status" value="1"/>
</dbReference>